<reference evidence="2 3" key="1">
    <citation type="submission" date="2024-07" db="EMBL/GenBank/DDBJ databases">
        <title>Section-level genome sequencing and comparative genomics of Aspergillus sections Usti and Cavernicolus.</title>
        <authorList>
            <consortium name="Lawrence Berkeley National Laboratory"/>
            <person name="Nybo J.L."/>
            <person name="Vesth T.C."/>
            <person name="Theobald S."/>
            <person name="Frisvad J.C."/>
            <person name="Larsen T.O."/>
            <person name="Kjaerboelling I."/>
            <person name="Rothschild-Mancinelli K."/>
            <person name="Lyhne E.K."/>
            <person name="Kogle M.E."/>
            <person name="Barry K."/>
            <person name="Clum A."/>
            <person name="Na H."/>
            <person name="Ledsgaard L."/>
            <person name="Lin J."/>
            <person name="Lipzen A."/>
            <person name="Kuo A."/>
            <person name="Riley R."/>
            <person name="Mondo S."/>
            <person name="Labutti K."/>
            <person name="Haridas S."/>
            <person name="Pangalinan J."/>
            <person name="Salamov A.A."/>
            <person name="Simmons B.A."/>
            <person name="Magnuson J.K."/>
            <person name="Chen J."/>
            <person name="Drula E."/>
            <person name="Henrissat B."/>
            <person name="Wiebenga A."/>
            <person name="Lubbers R.J."/>
            <person name="Gomes A.C."/>
            <person name="Macurrencykelacurrency M.R."/>
            <person name="Stajich J."/>
            <person name="Grigoriev I.V."/>
            <person name="Mortensen U.H."/>
            <person name="De Vries R.P."/>
            <person name="Baker S.E."/>
            <person name="Andersen M.R."/>
        </authorList>
    </citation>
    <scope>NUCLEOTIDE SEQUENCE [LARGE SCALE GENOMIC DNA]</scope>
    <source>
        <strain evidence="2 3">CBS 449.75</strain>
    </source>
</reference>
<evidence type="ECO:0000256" key="1">
    <source>
        <dbReference type="SAM" id="Phobius"/>
    </source>
</evidence>
<dbReference type="Proteomes" id="UP001610432">
    <property type="component" value="Unassembled WGS sequence"/>
</dbReference>
<comment type="caution">
    <text evidence="2">The sequence shown here is derived from an EMBL/GenBank/DDBJ whole genome shotgun (WGS) entry which is preliminary data.</text>
</comment>
<dbReference type="EMBL" id="JBFXLQ010000051">
    <property type="protein sequence ID" value="KAL2863523.1"/>
    <property type="molecule type" value="Genomic_DNA"/>
</dbReference>
<keyword evidence="1" id="KW-0812">Transmembrane</keyword>
<keyword evidence="3" id="KW-1185">Reference proteome</keyword>
<organism evidence="2 3">
    <name type="scientific">Aspergillus lucknowensis</name>
    <dbReference type="NCBI Taxonomy" id="176173"/>
    <lineage>
        <taxon>Eukaryota</taxon>
        <taxon>Fungi</taxon>
        <taxon>Dikarya</taxon>
        <taxon>Ascomycota</taxon>
        <taxon>Pezizomycotina</taxon>
        <taxon>Eurotiomycetes</taxon>
        <taxon>Eurotiomycetidae</taxon>
        <taxon>Eurotiales</taxon>
        <taxon>Aspergillaceae</taxon>
        <taxon>Aspergillus</taxon>
        <taxon>Aspergillus subgen. Nidulantes</taxon>
    </lineage>
</organism>
<accession>A0ABR4LG37</accession>
<evidence type="ECO:0000313" key="3">
    <source>
        <dbReference type="Proteomes" id="UP001610432"/>
    </source>
</evidence>
<gene>
    <name evidence="2" type="ORF">BJX67DRAFT_363764</name>
</gene>
<evidence type="ECO:0000313" key="2">
    <source>
        <dbReference type="EMBL" id="KAL2863523.1"/>
    </source>
</evidence>
<feature type="transmembrane region" description="Helical" evidence="1">
    <location>
        <begin position="29"/>
        <end position="45"/>
    </location>
</feature>
<name>A0ABR4LG37_9EURO</name>
<proteinExistence type="predicted"/>
<protein>
    <submittedName>
        <fullName evidence="2">Uncharacterized protein</fullName>
    </submittedName>
</protein>
<keyword evidence="1" id="KW-0472">Membrane</keyword>
<keyword evidence="1" id="KW-1133">Transmembrane helix</keyword>
<dbReference type="RefSeq" id="XP_070882502.1">
    <property type="nucleotide sequence ID" value="XM_071030114.1"/>
</dbReference>
<dbReference type="GeneID" id="98145186"/>
<sequence>MTDGSPQLPSIRQLGHSTTPFTMGMGLDFVVYLSLGVSTRSFLIYRDGPLYNNKRVTRVPPHRTLVLGGTYQVIEF</sequence>